<dbReference type="PROSITE" id="PS50995">
    <property type="entry name" value="HTH_MARR_2"/>
    <property type="match status" value="1"/>
</dbReference>
<dbReference type="InterPro" id="IPR039422">
    <property type="entry name" value="MarR/SlyA-like"/>
</dbReference>
<dbReference type="PANTHER" id="PTHR33164">
    <property type="entry name" value="TRANSCRIPTIONAL REGULATOR, MARR FAMILY"/>
    <property type="match status" value="1"/>
</dbReference>
<proteinExistence type="predicted"/>
<evidence type="ECO:0000256" key="1">
    <source>
        <dbReference type="ARBA" id="ARBA00023015"/>
    </source>
</evidence>
<keyword evidence="3" id="KW-0804">Transcription</keyword>
<keyword evidence="2" id="KW-0238">DNA-binding</keyword>
<keyword evidence="6" id="KW-1185">Reference proteome</keyword>
<evidence type="ECO:0000259" key="4">
    <source>
        <dbReference type="PROSITE" id="PS50995"/>
    </source>
</evidence>
<dbReference type="PANTHER" id="PTHR33164:SF64">
    <property type="entry name" value="TRANSCRIPTIONAL REGULATOR SLYA"/>
    <property type="match status" value="1"/>
</dbReference>
<protein>
    <submittedName>
        <fullName evidence="5">MarR family transcriptional regulator</fullName>
    </submittedName>
</protein>
<dbReference type="RefSeq" id="WP_117176238.1">
    <property type="nucleotide sequence ID" value="NZ_QFZK01000004.1"/>
</dbReference>
<dbReference type="InterPro" id="IPR000835">
    <property type="entry name" value="HTH_MarR-typ"/>
</dbReference>
<name>A0A3E1RCZ7_9BURK</name>
<evidence type="ECO:0000256" key="2">
    <source>
        <dbReference type="ARBA" id="ARBA00023125"/>
    </source>
</evidence>
<dbReference type="InterPro" id="IPR036388">
    <property type="entry name" value="WH-like_DNA-bd_sf"/>
</dbReference>
<organism evidence="5 6">
    <name type="scientific">Rhodoferax lacus</name>
    <dbReference type="NCBI Taxonomy" id="2184758"/>
    <lineage>
        <taxon>Bacteria</taxon>
        <taxon>Pseudomonadati</taxon>
        <taxon>Pseudomonadota</taxon>
        <taxon>Betaproteobacteria</taxon>
        <taxon>Burkholderiales</taxon>
        <taxon>Comamonadaceae</taxon>
        <taxon>Rhodoferax</taxon>
    </lineage>
</organism>
<sequence length="144" mass="15784">MPGENDLLELMHAVMHQVRSRQLRGVGDGSHDIAPMEGKVLGFFSRHPGATQSELVAHTGRDKGQIARLIAGLKDKGLLEAQADSQDGRVTRLHLSAQAQAMHLDVQRQRQKLSALAVAGMSAGQKQQLRELLQLMQNNLQQLP</sequence>
<evidence type="ECO:0000313" key="6">
    <source>
        <dbReference type="Proteomes" id="UP000260665"/>
    </source>
</evidence>
<dbReference type="GO" id="GO:0006950">
    <property type="term" value="P:response to stress"/>
    <property type="evidence" value="ECO:0007669"/>
    <property type="project" value="TreeGrafter"/>
</dbReference>
<reference evidence="5 6" key="1">
    <citation type="submission" date="2018-05" db="EMBL/GenBank/DDBJ databases">
        <title>Rhodoferax soyangensis sp.nov., isolated from an oligotrophic freshwater lake.</title>
        <authorList>
            <person name="Park M."/>
        </authorList>
    </citation>
    <scope>NUCLEOTIDE SEQUENCE [LARGE SCALE GENOMIC DNA]</scope>
    <source>
        <strain evidence="5 6">IMCC26218</strain>
    </source>
</reference>
<comment type="caution">
    <text evidence="5">The sequence shown here is derived from an EMBL/GenBank/DDBJ whole genome shotgun (WGS) entry which is preliminary data.</text>
</comment>
<gene>
    <name evidence="5" type="ORF">DIC66_08895</name>
</gene>
<dbReference type="GO" id="GO:0003700">
    <property type="term" value="F:DNA-binding transcription factor activity"/>
    <property type="evidence" value="ECO:0007669"/>
    <property type="project" value="InterPro"/>
</dbReference>
<dbReference type="SUPFAM" id="SSF46785">
    <property type="entry name" value="Winged helix' DNA-binding domain"/>
    <property type="match status" value="1"/>
</dbReference>
<accession>A0A3E1RCZ7</accession>
<feature type="domain" description="HTH marR-type" evidence="4">
    <location>
        <begin position="4"/>
        <end position="138"/>
    </location>
</feature>
<dbReference type="EMBL" id="QFZK01000004">
    <property type="protein sequence ID" value="RFO97244.1"/>
    <property type="molecule type" value="Genomic_DNA"/>
</dbReference>
<dbReference type="SMART" id="SM00347">
    <property type="entry name" value="HTH_MARR"/>
    <property type="match status" value="1"/>
</dbReference>
<dbReference type="OrthoDB" id="188700at2"/>
<evidence type="ECO:0000256" key="3">
    <source>
        <dbReference type="ARBA" id="ARBA00023163"/>
    </source>
</evidence>
<dbReference type="Proteomes" id="UP000260665">
    <property type="component" value="Unassembled WGS sequence"/>
</dbReference>
<dbReference type="InterPro" id="IPR036390">
    <property type="entry name" value="WH_DNA-bd_sf"/>
</dbReference>
<dbReference type="Gene3D" id="1.10.10.10">
    <property type="entry name" value="Winged helix-like DNA-binding domain superfamily/Winged helix DNA-binding domain"/>
    <property type="match status" value="1"/>
</dbReference>
<evidence type="ECO:0000313" key="5">
    <source>
        <dbReference type="EMBL" id="RFO97244.1"/>
    </source>
</evidence>
<dbReference type="Pfam" id="PF12802">
    <property type="entry name" value="MarR_2"/>
    <property type="match status" value="1"/>
</dbReference>
<dbReference type="AlphaFoldDB" id="A0A3E1RCZ7"/>
<keyword evidence="1" id="KW-0805">Transcription regulation</keyword>
<dbReference type="GO" id="GO:0003677">
    <property type="term" value="F:DNA binding"/>
    <property type="evidence" value="ECO:0007669"/>
    <property type="project" value="UniProtKB-KW"/>
</dbReference>